<protein>
    <submittedName>
        <fullName evidence="1">MobC family plasmid mobilization relaxosome protein</fullName>
    </submittedName>
</protein>
<sequence>MGKYCERLDLRLTPEQKQQLLTIAQNNKSKVSEVIRQQIFQEKPKLRGERRSLYNELSRIGNNLNQIARVLNSTPLSRIPLPTSQIIELKQELLLTTQEVKKLQLTLTNDC</sequence>
<comment type="caution">
    <text evidence="1">The sequence shown here is derived from an EMBL/GenBank/DDBJ whole genome shotgun (WGS) entry which is preliminary data.</text>
</comment>
<dbReference type="InterPro" id="IPR053842">
    <property type="entry name" value="NikA-like"/>
</dbReference>
<proteinExistence type="predicted"/>
<reference evidence="1" key="1">
    <citation type="submission" date="2019-11" db="EMBL/GenBank/DDBJ databases">
        <title>Genomic insights into an expanded diversity of filamentous marine cyanobacteria reveals the extraordinary biosynthetic potential of Moorea and Okeania.</title>
        <authorList>
            <person name="Ferreira Leao T."/>
            <person name="Wang M."/>
            <person name="Moss N."/>
            <person name="Da Silva R."/>
            <person name="Sanders J."/>
            <person name="Nurk S."/>
            <person name="Gurevich A."/>
            <person name="Humphrey G."/>
            <person name="Reher R."/>
            <person name="Zhu Q."/>
            <person name="Belda-Ferre P."/>
            <person name="Glukhov E."/>
            <person name="Rex R."/>
            <person name="Dorrestein P.C."/>
            <person name="Knight R."/>
            <person name="Pevzner P."/>
            <person name="Gerwick W.H."/>
            <person name="Gerwick L."/>
        </authorList>
    </citation>
    <scope>NUCLEOTIDE SEQUENCE</scope>
    <source>
        <strain evidence="1">SIO1C4</strain>
    </source>
</reference>
<dbReference type="AlphaFoldDB" id="A0A6B3NKL9"/>
<evidence type="ECO:0000313" key="1">
    <source>
        <dbReference type="EMBL" id="NER32383.1"/>
    </source>
</evidence>
<organism evidence="1">
    <name type="scientific">Symploca sp. SIO1C4</name>
    <dbReference type="NCBI Taxonomy" id="2607765"/>
    <lineage>
        <taxon>Bacteria</taxon>
        <taxon>Bacillati</taxon>
        <taxon>Cyanobacteriota</taxon>
        <taxon>Cyanophyceae</taxon>
        <taxon>Coleofasciculales</taxon>
        <taxon>Coleofasciculaceae</taxon>
        <taxon>Symploca</taxon>
    </lineage>
</organism>
<name>A0A6B3NKL9_9CYAN</name>
<gene>
    <name evidence="1" type="ORF">F6J89_33510</name>
</gene>
<accession>A0A6B3NKL9</accession>
<dbReference type="EMBL" id="JAAHFQ010001215">
    <property type="protein sequence ID" value="NER32383.1"/>
    <property type="molecule type" value="Genomic_DNA"/>
</dbReference>
<dbReference type="Pfam" id="PF21983">
    <property type="entry name" value="NikA-like"/>
    <property type="match status" value="1"/>
</dbReference>